<evidence type="ECO:0000313" key="2">
    <source>
        <dbReference type="Proteomes" id="UP001153331"/>
    </source>
</evidence>
<proteinExistence type="predicted"/>
<dbReference type="Proteomes" id="UP001153331">
    <property type="component" value="Unassembled WGS sequence"/>
</dbReference>
<protein>
    <submittedName>
        <fullName evidence="1">Uncharacterized protein</fullName>
    </submittedName>
</protein>
<gene>
    <name evidence="1" type="ORF">OPT61_g3244</name>
</gene>
<accession>A0ACC2III6</accession>
<sequence>MKSVLFTILAVTAAAIASPIDTEGLEKRAVTCLRVGATATATWTNAAGRTCRWTGTVGSNFGRNSVNGGDYSCNGRCGAGCSGAALGNAYTQDCFSHDVCSWFNNAAGGASDANCGAAFNAAVDDTALGSVNGCGQTNPSNAASRPSTSPTLVEDYGSGCDILQISTKPTMDEQTQPPTLDGGGYIHRREDLSRSHLFPSRSLPTISIMATPLSLSPLAARQLLVPNFSTHLTLSASGVVSILPISPLQTEASPIFPFTLGHGPAAVSIPEATATPPPELIEHAFNLGHGPIVFSKPHPAAGLPAQVSNLASHIFRREHIESTIPTAASTFSIVVKSSDRIPSPTLHLESNSASVEAVDHSSDSTEPRVSWWNQALWWFNLWFGDTDRPKNTRATSEDTSTTPETSAGSDCHNDDADYIYFTLVSPNGSLALDSNGRRALHSIHTQWHLNYPGYLRQTLFNNPRSMDRCPQGHCFSTTVPGTDLRLEHVRHPSVFRAGWPSGQCGYKDAVQIIGTADVELGSYGYHLSGAAPQLPVVDFVEQRIMKTYPAVEIALIVALHIGLFLLGVVGVPCILYFQFRSHKRVQAISAEAKEMGAKIKEKSRKTFRTVSDAVNGWRVQIGSVFRKRADSRRKQQDQTQGDAASESQSTYLVDAAAPPAYSSRSPSRVFVDIELQGV</sequence>
<name>A0ACC2III6_9PLEO</name>
<dbReference type="EMBL" id="JAPHNI010000163">
    <property type="protein sequence ID" value="KAJ8115006.1"/>
    <property type="molecule type" value="Genomic_DNA"/>
</dbReference>
<keyword evidence="2" id="KW-1185">Reference proteome</keyword>
<comment type="caution">
    <text evidence="1">The sequence shown here is derived from an EMBL/GenBank/DDBJ whole genome shotgun (WGS) entry which is preliminary data.</text>
</comment>
<organism evidence="1 2">
    <name type="scientific">Boeremia exigua</name>
    <dbReference type="NCBI Taxonomy" id="749465"/>
    <lineage>
        <taxon>Eukaryota</taxon>
        <taxon>Fungi</taxon>
        <taxon>Dikarya</taxon>
        <taxon>Ascomycota</taxon>
        <taxon>Pezizomycotina</taxon>
        <taxon>Dothideomycetes</taxon>
        <taxon>Pleosporomycetidae</taxon>
        <taxon>Pleosporales</taxon>
        <taxon>Pleosporineae</taxon>
        <taxon>Didymellaceae</taxon>
        <taxon>Boeremia</taxon>
    </lineage>
</organism>
<reference evidence="1" key="1">
    <citation type="submission" date="2022-11" db="EMBL/GenBank/DDBJ databases">
        <title>Genome Sequence of Boeremia exigua.</title>
        <authorList>
            <person name="Buettner E."/>
        </authorList>
    </citation>
    <scope>NUCLEOTIDE SEQUENCE</scope>
    <source>
        <strain evidence="1">CU02</strain>
    </source>
</reference>
<evidence type="ECO:0000313" key="1">
    <source>
        <dbReference type="EMBL" id="KAJ8115006.1"/>
    </source>
</evidence>